<accession>A0A168L8K8</accession>
<keyword evidence="1" id="KW-0472">Membrane</keyword>
<organism evidence="2 3">
    <name type="scientific">Paenibacillus glacialis</name>
    <dbReference type="NCBI Taxonomy" id="494026"/>
    <lineage>
        <taxon>Bacteria</taxon>
        <taxon>Bacillati</taxon>
        <taxon>Bacillota</taxon>
        <taxon>Bacilli</taxon>
        <taxon>Bacillales</taxon>
        <taxon>Paenibacillaceae</taxon>
        <taxon>Paenibacillus</taxon>
    </lineage>
</organism>
<keyword evidence="1" id="KW-0812">Transmembrane</keyword>
<evidence type="ECO:0000313" key="3">
    <source>
        <dbReference type="Proteomes" id="UP000076967"/>
    </source>
</evidence>
<dbReference type="STRING" id="494026.PGLA_10535"/>
<gene>
    <name evidence="2" type="ORF">PGLA_10535</name>
</gene>
<dbReference type="NCBIfam" id="TIGR02837">
    <property type="entry name" value="spore_II_R"/>
    <property type="match status" value="1"/>
</dbReference>
<dbReference type="AlphaFoldDB" id="A0A168L8K8"/>
<keyword evidence="3" id="KW-1185">Reference proteome</keyword>
<feature type="transmembrane region" description="Helical" evidence="1">
    <location>
        <begin position="12"/>
        <end position="32"/>
    </location>
</feature>
<protein>
    <submittedName>
        <fullName evidence="2">Stage II sporulation protein R</fullName>
    </submittedName>
</protein>
<evidence type="ECO:0000256" key="1">
    <source>
        <dbReference type="SAM" id="Phobius"/>
    </source>
</evidence>
<dbReference type="Pfam" id="PF09551">
    <property type="entry name" value="Spore_II_R"/>
    <property type="match status" value="1"/>
</dbReference>
<dbReference type="Proteomes" id="UP000076967">
    <property type="component" value="Unassembled WGS sequence"/>
</dbReference>
<name>A0A168L8K8_9BACL</name>
<proteinExistence type="predicted"/>
<dbReference type="InterPro" id="IPR014202">
    <property type="entry name" value="Spore_II_R"/>
</dbReference>
<sequence>MKLDEHTQDVLRVLVKKAAIIFSLLFMLVMSWDAQRTDASVVGGPIPEDSIRLRILANSDRVEDQLIKREIRDAIVAEMNGWVGELEDPQNLDQARQTIRNHMDDLNRLVGRELSNRGINYAYNVELSVVPFPTKLYGGTVYPAGDYEALRVTLGEGRGQNWWCVLFPPLCFIDAGSGDAVATTPEAKVQAAGTGDSKELAVKQVSTASNQEPEVRFFLWDFLIGILDWIKGLF</sequence>
<evidence type="ECO:0000313" key="2">
    <source>
        <dbReference type="EMBL" id="OAB43027.1"/>
    </source>
</evidence>
<dbReference type="EMBL" id="LVJH01000017">
    <property type="protein sequence ID" value="OAB43027.1"/>
    <property type="molecule type" value="Genomic_DNA"/>
</dbReference>
<comment type="caution">
    <text evidence="2">The sequence shown here is derived from an EMBL/GenBank/DDBJ whole genome shotgun (WGS) entry which is preliminary data.</text>
</comment>
<reference evidence="2 3" key="1">
    <citation type="submission" date="2016-03" db="EMBL/GenBank/DDBJ databases">
        <title>Draft genome sequence of Paenibacillus glacialis DSM 22343.</title>
        <authorList>
            <person name="Shin S.-K."/>
            <person name="Yi H."/>
        </authorList>
    </citation>
    <scope>NUCLEOTIDE SEQUENCE [LARGE SCALE GENOMIC DNA]</scope>
    <source>
        <strain evidence="2 3">DSM 22343</strain>
    </source>
</reference>
<keyword evidence="1" id="KW-1133">Transmembrane helix</keyword>